<comment type="caution">
    <text evidence="4">The sequence shown here is derived from an EMBL/GenBank/DDBJ whole genome shotgun (WGS) entry which is preliminary data.</text>
</comment>
<proteinExistence type="predicted"/>
<feature type="compositionally biased region" description="Polar residues" evidence="2">
    <location>
        <begin position="422"/>
        <end position="442"/>
    </location>
</feature>
<dbReference type="GO" id="GO:0072659">
    <property type="term" value="P:protein localization to plasma membrane"/>
    <property type="evidence" value="ECO:0007669"/>
    <property type="project" value="TreeGrafter"/>
</dbReference>
<evidence type="ECO:0000256" key="2">
    <source>
        <dbReference type="SAM" id="MobiDB-lite"/>
    </source>
</evidence>
<dbReference type="AlphaFoldDB" id="A0A9D4S0R2"/>
<dbReference type="InterPro" id="IPR001478">
    <property type="entry name" value="PDZ"/>
</dbReference>
<reference evidence="4" key="2">
    <citation type="submission" date="2020-11" db="EMBL/GenBank/DDBJ databases">
        <authorList>
            <person name="McCartney M.A."/>
            <person name="Auch B."/>
            <person name="Kono T."/>
            <person name="Mallez S."/>
            <person name="Becker A."/>
            <person name="Gohl D.M."/>
            <person name="Silverstein K.A.T."/>
            <person name="Koren S."/>
            <person name="Bechman K.B."/>
            <person name="Herman A."/>
            <person name="Abrahante J.E."/>
            <person name="Garbe J."/>
        </authorList>
    </citation>
    <scope>NUCLEOTIDE SEQUENCE</scope>
    <source>
        <strain evidence="4">Duluth1</strain>
        <tissue evidence="4">Whole animal</tissue>
    </source>
</reference>
<gene>
    <name evidence="4" type="ORF">DPMN_010109</name>
</gene>
<keyword evidence="1" id="KW-0677">Repeat</keyword>
<dbReference type="SMART" id="SM00228">
    <property type="entry name" value="PDZ"/>
    <property type="match status" value="3"/>
</dbReference>
<evidence type="ECO:0000313" key="5">
    <source>
        <dbReference type="Proteomes" id="UP000828390"/>
    </source>
</evidence>
<accession>A0A9D4S0R2</accession>
<dbReference type="PROSITE" id="PS50106">
    <property type="entry name" value="PDZ"/>
    <property type="match status" value="3"/>
</dbReference>
<organism evidence="4 5">
    <name type="scientific">Dreissena polymorpha</name>
    <name type="common">Zebra mussel</name>
    <name type="synonym">Mytilus polymorpha</name>
    <dbReference type="NCBI Taxonomy" id="45954"/>
    <lineage>
        <taxon>Eukaryota</taxon>
        <taxon>Metazoa</taxon>
        <taxon>Spiralia</taxon>
        <taxon>Lophotrochozoa</taxon>
        <taxon>Mollusca</taxon>
        <taxon>Bivalvia</taxon>
        <taxon>Autobranchia</taxon>
        <taxon>Heteroconchia</taxon>
        <taxon>Euheterodonta</taxon>
        <taxon>Imparidentia</taxon>
        <taxon>Neoheterodontei</taxon>
        <taxon>Myida</taxon>
        <taxon>Dreissenoidea</taxon>
        <taxon>Dreissenidae</taxon>
        <taxon>Dreissena</taxon>
    </lineage>
</organism>
<dbReference type="InterPro" id="IPR051067">
    <property type="entry name" value="NHER"/>
</dbReference>
<dbReference type="InterPro" id="IPR036034">
    <property type="entry name" value="PDZ_sf"/>
</dbReference>
<dbReference type="GO" id="GO:0043495">
    <property type="term" value="F:protein-membrane adaptor activity"/>
    <property type="evidence" value="ECO:0007669"/>
    <property type="project" value="TreeGrafter"/>
</dbReference>
<dbReference type="PANTHER" id="PTHR14191:SF28">
    <property type="entry name" value="GH04176P-RELATED"/>
    <property type="match status" value="1"/>
</dbReference>
<feature type="compositionally biased region" description="Acidic residues" evidence="2">
    <location>
        <begin position="123"/>
        <end position="136"/>
    </location>
</feature>
<dbReference type="Pfam" id="PF00595">
    <property type="entry name" value="PDZ"/>
    <property type="match status" value="3"/>
</dbReference>
<feature type="compositionally biased region" description="Basic and acidic residues" evidence="2">
    <location>
        <begin position="137"/>
        <end position="157"/>
    </location>
</feature>
<evidence type="ECO:0000259" key="3">
    <source>
        <dbReference type="PROSITE" id="PS50106"/>
    </source>
</evidence>
<name>A0A9D4S0R2_DREPO</name>
<feature type="region of interest" description="Disordered" evidence="2">
    <location>
        <begin position="395"/>
        <end position="442"/>
    </location>
</feature>
<feature type="domain" description="PDZ" evidence="3">
    <location>
        <begin position="184"/>
        <end position="266"/>
    </location>
</feature>
<dbReference type="EMBL" id="JAIWYP010000001">
    <property type="protein sequence ID" value="KAH3886108.1"/>
    <property type="molecule type" value="Genomic_DNA"/>
</dbReference>
<feature type="region of interest" description="Disordered" evidence="2">
    <location>
        <begin position="111"/>
        <end position="172"/>
    </location>
</feature>
<feature type="non-terminal residue" evidence="4">
    <location>
        <position position="442"/>
    </location>
</feature>
<feature type="domain" description="PDZ" evidence="3">
    <location>
        <begin position="10"/>
        <end position="92"/>
    </location>
</feature>
<sequence length="442" mass="48738">MGDENLFPRLCTIRKWPDFAGFGFNLHAERGRAGQYIGKVDDNSPAQAAGMKEGDRIVEVNGTNIGNENHSQVVNRIKASGDEVTMLLVDAETDKHFKDLKMVVSSDMDEVVRLVTPPRSGDDVEDGEKSADEDDKSDDRPPSEEPPHYSDVQHDQEEVPSSPEPEPEQVVTKAPVKHDFHPRLCHIRKWPDFQGYGFNLHAEKDKKGQYIGLVDANSPAEDAGLKKGDRIIEVNGDNIEDVSHQQVIQKIKAGGEETIMLVVDPDADDFYKNNGITITVNLPEVIKGETKPRTASASASKFQPRLCHIIKWPDFNGYGFNLHAEKEQGGQYIGKIDANSPAEEAGLKENDRIVEVNNVNIESESHGQVISRIKAGGDETKLLVVDREADNYYKSKGIPVSSSLPEVKRMSTTRRSPKPGSAVTNGSHSTKVSQNVSQPART</sequence>
<feature type="domain" description="PDZ" evidence="3">
    <location>
        <begin position="318"/>
        <end position="388"/>
    </location>
</feature>
<evidence type="ECO:0000256" key="1">
    <source>
        <dbReference type="ARBA" id="ARBA00022737"/>
    </source>
</evidence>
<dbReference type="Gene3D" id="2.30.42.10">
    <property type="match status" value="3"/>
</dbReference>
<dbReference type="GO" id="GO:0016324">
    <property type="term" value="C:apical plasma membrane"/>
    <property type="evidence" value="ECO:0007669"/>
    <property type="project" value="TreeGrafter"/>
</dbReference>
<keyword evidence="5" id="KW-1185">Reference proteome</keyword>
<dbReference type="CDD" id="cd06768">
    <property type="entry name" value="PDZ_NHERF-like"/>
    <property type="match status" value="3"/>
</dbReference>
<evidence type="ECO:0000313" key="4">
    <source>
        <dbReference type="EMBL" id="KAH3886108.1"/>
    </source>
</evidence>
<dbReference type="SUPFAM" id="SSF50156">
    <property type="entry name" value="PDZ domain-like"/>
    <property type="match status" value="3"/>
</dbReference>
<dbReference type="Proteomes" id="UP000828390">
    <property type="component" value="Unassembled WGS sequence"/>
</dbReference>
<dbReference type="PANTHER" id="PTHR14191">
    <property type="entry name" value="PDZ DOMAIN CONTAINING PROTEIN"/>
    <property type="match status" value="1"/>
</dbReference>
<protein>
    <recommendedName>
        <fullName evidence="3">PDZ domain-containing protein</fullName>
    </recommendedName>
</protein>
<reference evidence="4" key="1">
    <citation type="journal article" date="2019" name="bioRxiv">
        <title>The Genome of the Zebra Mussel, Dreissena polymorpha: A Resource for Invasive Species Research.</title>
        <authorList>
            <person name="McCartney M.A."/>
            <person name="Auch B."/>
            <person name="Kono T."/>
            <person name="Mallez S."/>
            <person name="Zhang Y."/>
            <person name="Obille A."/>
            <person name="Becker A."/>
            <person name="Abrahante J.E."/>
            <person name="Garbe J."/>
            <person name="Badalamenti J.P."/>
            <person name="Herman A."/>
            <person name="Mangelson H."/>
            <person name="Liachko I."/>
            <person name="Sullivan S."/>
            <person name="Sone E.D."/>
            <person name="Koren S."/>
            <person name="Silverstein K.A.T."/>
            <person name="Beckman K.B."/>
            <person name="Gohl D.M."/>
        </authorList>
    </citation>
    <scope>NUCLEOTIDE SEQUENCE</scope>
    <source>
        <strain evidence="4">Duluth1</strain>
        <tissue evidence="4">Whole animal</tissue>
    </source>
</reference>